<dbReference type="SUPFAM" id="SSF53850">
    <property type="entry name" value="Periplasmic binding protein-like II"/>
    <property type="match status" value="1"/>
</dbReference>
<evidence type="ECO:0000256" key="1">
    <source>
        <dbReference type="ARBA" id="ARBA00009437"/>
    </source>
</evidence>
<dbReference type="CDD" id="cd08422">
    <property type="entry name" value="PBP2_CrgA_like"/>
    <property type="match status" value="1"/>
</dbReference>
<dbReference type="GO" id="GO:0043565">
    <property type="term" value="F:sequence-specific DNA binding"/>
    <property type="evidence" value="ECO:0007669"/>
    <property type="project" value="TreeGrafter"/>
</dbReference>
<evidence type="ECO:0000256" key="2">
    <source>
        <dbReference type="ARBA" id="ARBA00023015"/>
    </source>
</evidence>
<dbReference type="InterPro" id="IPR000847">
    <property type="entry name" value="LysR_HTH_N"/>
</dbReference>
<dbReference type="Pfam" id="PF00126">
    <property type="entry name" value="HTH_1"/>
    <property type="match status" value="1"/>
</dbReference>
<dbReference type="InterPro" id="IPR036388">
    <property type="entry name" value="WH-like_DNA-bd_sf"/>
</dbReference>
<dbReference type="InterPro" id="IPR005119">
    <property type="entry name" value="LysR_subst-bd"/>
</dbReference>
<feature type="domain" description="HTH lysR-type" evidence="5">
    <location>
        <begin position="3"/>
        <end position="60"/>
    </location>
</feature>
<dbReference type="RefSeq" id="WP_091991636.1">
    <property type="nucleotide sequence ID" value="NZ_FOLO01000087.1"/>
</dbReference>
<dbReference type="Gene3D" id="1.10.10.10">
    <property type="entry name" value="Winged helix-like DNA-binding domain superfamily/Winged helix DNA-binding domain"/>
    <property type="match status" value="1"/>
</dbReference>
<comment type="similarity">
    <text evidence="1">Belongs to the LysR transcriptional regulatory family.</text>
</comment>
<evidence type="ECO:0000313" key="7">
    <source>
        <dbReference type="Proteomes" id="UP000198862"/>
    </source>
</evidence>
<sequence>MIDDLKAIAIFAETVRQGSFRKAAQTLNLSPSVVSYHVSQLERRTGNALLYRSTRKLSLTNEGKILYQHAQQMLLSAKTGLSEISPNNHTPSGKLKLTLPAVLSSSLITKKITLFCNQYPEIEISIISSDERQNIIQDGIDLAIRIGKMQDSNLKAKHLFDIKRKLVCSADYFHKHVPPKKPEALSNWHWIKLSMLPAERTLYKSKKEYISIHYDKFTSVNSVELMTQLCIHGGGLATPPDFLIDKLIKQGELIEIFTQWQVEPIPVYAVWPQNSFSNSNAMLFLKFINQGA</sequence>
<evidence type="ECO:0000256" key="4">
    <source>
        <dbReference type="ARBA" id="ARBA00023163"/>
    </source>
</evidence>
<dbReference type="AlphaFoldDB" id="A0A1I1UER4"/>
<keyword evidence="2" id="KW-0805">Transcription regulation</keyword>
<keyword evidence="3 6" id="KW-0238">DNA-binding</keyword>
<dbReference type="SUPFAM" id="SSF46785">
    <property type="entry name" value="Winged helix' DNA-binding domain"/>
    <property type="match status" value="1"/>
</dbReference>
<keyword evidence="7" id="KW-1185">Reference proteome</keyword>
<proteinExistence type="inferred from homology"/>
<dbReference type="GO" id="GO:0006351">
    <property type="term" value="P:DNA-templated transcription"/>
    <property type="evidence" value="ECO:0007669"/>
    <property type="project" value="TreeGrafter"/>
</dbReference>
<dbReference type="EMBL" id="FOLO01000087">
    <property type="protein sequence ID" value="SFD69095.1"/>
    <property type="molecule type" value="Genomic_DNA"/>
</dbReference>
<dbReference type="Proteomes" id="UP000198862">
    <property type="component" value="Unassembled WGS sequence"/>
</dbReference>
<reference evidence="6 7" key="1">
    <citation type="submission" date="2016-10" db="EMBL/GenBank/DDBJ databases">
        <authorList>
            <person name="de Groot N.N."/>
        </authorList>
    </citation>
    <scope>NUCLEOTIDE SEQUENCE [LARGE SCALE GENOMIC DNA]</scope>
    <source>
        <strain evidence="6 7">DSM 6059</strain>
    </source>
</reference>
<dbReference type="PANTHER" id="PTHR30537:SF5">
    <property type="entry name" value="HTH-TYPE TRANSCRIPTIONAL ACTIVATOR TTDR-RELATED"/>
    <property type="match status" value="1"/>
</dbReference>
<dbReference type="InterPro" id="IPR036390">
    <property type="entry name" value="WH_DNA-bd_sf"/>
</dbReference>
<gene>
    <name evidence="6" type="ORF">SAMN02745724_05206</name>
</gene>
<dbReference type="GO" id="GO:0003700">
    <property type="term" value="F:DNA-binding transcription factor activity"/>
    <property type="evidence" value="ECO:0007669"/>
    <property type="project" value="InterPro"/>
</dbReference>
<dbReference type="PANTHER" id="PTHR30537">
    <property type="entry name" value="HTH-TYPE TRANSCRIPTIONAL REGULATOR"/>
    <property type="match status" value="1"/>
</dbReference>
<dbReference type="OrthoDB" id="9786526at2"/>
<evidence type="ECO:0000259" key="5">
    <source>
        <dbReference type="PROSITE" id="PS50931"/>
    </source>
</evidence>
<dbReference type="PROSITE" id="PS50931">
    <property type="entry name" value="HTH_LYSR"/>
    <property type="match status" value="1"/>
</dbReference>
<dbReference type="FunFam" id="1.10.10.10:FF:000001">
    <property type="entry name" value="LysR family transcriptional regulator"/>
    <property type="match status" value="1"/>
</dbReference>
<accession>A0A1I1UER4</accession>
<dbReference type="Gene3D" id="3.40.190.290">
    <property type="match status" value="1"/>
</dbReference>
<evidence type="ECO:0000313" key="6">
    <source>
        <dbReference type="EMBL" id="SFD69095.1"/>
    </source>
</evidence>
<protein>
    <submittedName>
        <fullName evidence="6">DNA-binding transcriptional regulator, LysR family</fullName>
    </submittedName>
</protein>
<dbReference type="InterPro" id="IPR058163">
    <property type="entry name" value="LysR-type_TF_proteobact-type"/>
</dbReference>
<evidence type="ECO:0000256" key="3">
    <source>
        <dbReference type="ARBA" id="ARBA00023125"/>
    </source>
</evidence>
<organism evidence="6 7">
    <name type="scientific">Pseudoalteromonas denitrificans DSM 6059</name>
    <dbReference type="NCBI Taxonomy" id="1123010"/>
    <lineage>
        <taxon>Bacteria</taxon>
        <taxon>Pseudomonadati</taxon>
        <taxon>Pseudomonadota</taxon>
        <taxon>Gammaproteobacteria</taxon>
        <taxon>Alteromonadales</taxon>
        <taxon>Pseudoalteromonadaceae</taxon>
        <taxon>Pseudoalteromonas</taxon>
    </lineage>
</organism>
<keyword evidence="4" id="KW-0804">Transcription</keyword>
<name>A0A1I1UER4_9GAMM</name>
<dbReference type="STRING" id="1123010.SAMN02745724_05206"/>
<dbReference type="Pfam" id="PF03466">
    <property type="entry name" value="LysR_substrate"/>
    <property type="match status" value="1"/>
</dbReference>